<feature type="region of interest" description="Disordered" evidence="1">
    <location>
        <begin position="409"/>
        <end position="431"/>
    </location>
</feature>
<name>A0A8J6LC85_TENMO</name>
<evidence type="ECO:0000256" key="1">
    <source>
        <dbReference type="SAM" id="MobiDB-lite"/>
    </source>
</evidence>
<evidence type="ECO:0000259" key="2">
    <source>
        <dbReference type="Pfam" id="PF14941"/>
    </source>
</evidence>
<comment type="caution">
    <text evidence="3">The sequence shown here is derived from an EMBL/GenBank/DDBJ whole genome shotgun (WGS) entry which is preliminary data.</text>
</comment>
<organism evidence="3 4">
    <name type="scientific">Tenebrio molitor</name>
    <name type="common">Yellow mealworm beetle</name>
    <dbReference type="NCBI Taxonomy" id="7067"/>
    <lineage>
        <taxon>Eukaryota</taxon>
        <taxon>Metazoa</taxon>
        <taxon>Ecdysozoa</taxon>
        <taxon>Arthropoda</taxon>
        <taxon>Hexapoda</taxon>
        <taxon>Insecta</taxon>
        <taxon>Pterygota</taxon>
        <taxon>Neoptera</taxon>
        <taxon>Endopterygota</taxon>
        <taxon>Coleoptera</taxon>
        <taxon>Polyphaga</taxon>
        <taxon>Cucujiformia</taxon>
        <taxon>Tenebrionidae</taxon>
        <taxon>Tenebrio</taxon>
    </lineage>
</organism>
<dbReference type="InterPro" id="IPR026315">
    <property type="entry name" value="Oaf"/>
</dbReference>
<evidence type="ECO:0000313" key="4">
    <source>
        <dbReference type="Proteomes" id="UP000719412"/>
    </source>
</evidence>
<dbReference type="EMBL" id="JABDTM020024407">
    <property type="protein sequence ID" value="KAH0814313.1"/>
    <property type="molecule type" value="Genomic_DNA"/>
</dbReference>
<dbReference type="PANTHER" id="PTHR13423">
    <property type="entry name" value="OUT AT FIRST"/>
    <property type="match status" value="1"/>
</dbReference>
<dbReference type="Pfam" id="PF14941">
    <property type="entry name" value="OAF_N"/>
    <property type="match status" value="1"/>
</dbReference>
<dbReference type="PANTHER" id="PTHR13423:SF2">
    <property type="entry name" value="OUT AT FIRST PROTEIN HOMOLOG"/>
    <property type="match status" value="1"/>
</dbReference>
<feature type="domain" description="Out at first protein BRICHOS-like" evidence="2">
    <location>
        <begin position="186"/>
        <end position="287"/>
    </location>
</feature>
<sequence>MYPSSVSLFVVDGVNAVAPPPPDDVCYRLLRYFIVLSDYGDPLLEFPSWLVPSSTPPRLLFRVSADLISRVRRKGTTRGIDGTRCCTPANDYATDRFAPDNTIETRIRNGIKTGTPPPRRRVNYYGAVFVNEFVRFIRIKSDERVHTRRTDKKGEWRTVFQSSGCRVRMQILTLCEEHPSDACVYEVQILKALILGEEERGQSQYQVVCMIFHFDKNSFISSDAMSKLRQKNPSTIRTPEEDLGRTNYTMDYSVVLPHSGLISPHISELCAEAGEATYTRHADLVLWAASQAWPLRRSCSPPEFKNVLVRGCDASIPSVWGAEKKSKWPSHPSIPPCCLPSSICETDQLILIYLRREGAPSPSGKCPSFTDSSAAFPSFFSGGRRCAPSSAPRPPNDRGSAFGSVYALERRSGRRSGRQPETEEPPPPPRPTLFYLAIFCKFDHLYSRPRFSRRIGRTPNERDVGAYAENGQIPIQSSVTSFFPFTAIIALPARVRPHTATRRRPGGRSEETSRRFDCATPEASPMMLSGLLGMSSWRVPAIRTKPSLSDGAGILLKQTLPFARDAGNSLTSLTFSESDGVLYADTQMRGWVRSKYKFEMVDLIVRRKKEVVIFSALSIRLSVGRAISVNLYIREDLSEIQSLMDRRSQSMSFA</sequence>
<keyword evidence="4" id="KW-1185">Reference proteome</keyword>
<dbReference type="Proteomes" id="UP000719412">
    <property type="component" value="Unassembled WGS sequence"/>
</dbReference>
<reference evidence="3" key="2">
    <citation type="submission" date="2021-08" db="EMBL/GenBank/DDBJ databases">
        <authorList>
            <person name="Eriksson T."/>
        </authorList>
    </citation>
    <scope>NUCLEOTIDE SEQUENCE</scope>
    <source>
        <strain evidence="3">Stoneville</strain>
        <tissue evidence="3">Whole head</tissue>
    </source>
</reference>
<reference evidence="3" key="1">
    <citation type="journal article" date="2020" name="J Insects Food Feed">
        <title>The yellow mealworm (Tenebrio molitor) genome: a resource for the emerging insects as food and feed industry.</title>
        <authorList>
            <person name="Eriksson T."/>
            <person name="Andere A."/>
            <person name="Kelstrup H."/>
            <person name="Emery V."/>
            <person name="Picard C."/>
        </authorList>
    </citation>
    <scope>NUCLEOTIDE SEQUENCE</scope>
    <source>
        <strain evidence="3">Stoneville</strain>
        <tissue evidence="3">Whole head</tissue>
    </source>
</reference>
<dbReference type="AlphaFoldDB" id="A0A8J6LC85"/>
<dbReference type="InterPro" id="IPR053894">
    <property type="entry name" value="OAF_N"/>
</dbReference>
<evidence type="ECO:0000313" key="3">
    <source>
        <dbReference type="EMBL" id="KAH0814313.1"/>
    </source>
</evidence>
<gene>
    <name evidence="3" type="ORF">GEV33_008476</name>
</gene>
<accession>A0A8J6LC85</accession>
<proteinExistence type="predicted"/>
<protein>
    <recommendedName>
        <fullName evidence="2">Out at first protein BRICHOS-like domain-containing protein</fullName>
    </recommendedName>
</protein>